<evidence type="ECO:0000256" key="3">
    <source>
        <dbReference type="ARBA" id="ARBA00022729"/>
    </source>
</evidence>
<evidence type="ECO:0000256" key="5">
    <source>
        <dbReference type="ARBA" id="ARBA00022801"/>
    </source>
</evidence>
<proteinExistence type="predicted"/>
<keyword evidence="4" id="KW-0677">Repeat</keyword>
<dbReference type="InterPro" id="IPR011050">
    <property type="entry name" value="Pectin_lyase_fold/virulence"/>
</dbReference>
<keyword evidence="3" id="KW-0732">Signal</keyword>
<comment type="catalytic activity">
    <reaction evidence="1">
        <text>Hydrolysis of terminal, non-reducing alpha-D-galactose residues in alpha-D-galactosides, including galactose oligosaccharides, galactomannans and galactolipids.</text>
        <dbReference type="EC" id="3.2.1.22"/>
    </reaction>
</comment>
<feature type="domain" description="GLAA-B beta-barrel" evidence="7">
    <location>
        <begin position="145"/>
        <end position="272"/>
    </location>
</feature>
<dbReference type="Pfam" id="PF23763">
    <property type="entry name" value="Beta-barrel_GLAA-B_I"/>
    <property type="match status" value="1"/>
</dbReference>
<evidence type="ECO:0000256" key="4">
    <source>
        <dbReference type="ARBA" id="ARBA00022737"/>
    </source>
</evidence>
<evidence type="ECO:0000313" key="10">
    <source>
        <dbReference type="Proteomes" id="UP000619457"/>
    </source>
</evidence>
<dbReference type="InterPro" id="IPR057275">
    <property type="entry name" value="Beta-barrel_GLAA-B_I"/>
</dbReference>
<dbReference type="Proteomes" id="UP000619457">
    <property type="component" value="Unassembled WGS sequence"/>
</dbReference>
<dbReference type="InterPro" id="IPR056441">
    <property type="entry name" value="Beta-barrel_GLAA-B_II"/>
</dbReference>
<dbReference type="EMBL" id="BMWX01000008">
    <property type="protein sequence ID" value="GGZ39160.1"/>
    <property type="molecule type" value="Genomic_DNA"/>
</dbReference>
<evidence type="ECO:0000256" key="2">
    <source>
        <dbReference type="ARBA" id="ARBA00001271"/>
    </source>
</evidence>
<comment type="catalytic activity">
    <reaction evidence="2">
        <text>Hydrolysis of terminal, non-reducing branched (1-&gt;3)-alpha-D-galactosidic residues, producing free D-galactose.</text>
        <dbReference type="EC" id="3.2.1.n1"/>
    </reaction>
</comment>
<evidence type="ECO:0000313" key="9">
    <source>
        <dbReference type="EMBL" id="GGZ39160.1"/>
    </source>
</evidence>
<evidence type="ECO:0000259" key="7">
    <source>
        <dbReference type="Pfam" id="PF23763"/>
    </source>
</evidence>
<gene>
    <name evidence="9" type="primary">glaB</name>
    <name evidence="9" type="ORF">GCM10007049_35640</name>
</gene>
<protein>
    <submittedName>
        <fullName evidence="9">Alpha-1,3-galactosidase B</fullName>
    </submittedName>
</protein>
<dbReference type="SUPFAM" id="SSF51126">
    <property type="entry name" value="Pectin lyase-like"/>
    <property type="match status" value="1"/>
</dbReference>
<dbReference type="AlphaFoldDB" id="A0A918Q9Q4"/>
<dbReference type="Gene3D" id="2.160.20.10">
    <property type="entry name" value="Single-stranded right-handed beta-helix, Pectin lyase-like"/>
    <property type="match status" value="2"/>
</dbReference>
<evidence type="ECO:0000256" key="1">
    <source>
        <dbReference type="ARBA" id="ARBA00001255"/>
    </source>
</evidence>
<dbReference type="GO" id="GO:0004557">
    <property type="term" value="F:alpha-galactosidase activity"/>
    <property type="evidence" value="ECO:0007669"/>
    <property type="project" value="UniProtKB-EC"/>
</dbReference>
<sequence>MLNKIQITAILLWGIFSVNFLSFPVLGITTDAKKTLSFDTSIAEDATPEVLEKVMNSPEVEEIFFEPGTYHFYPDKGLEMFCRISNHNDVFVATAFPLLDRKNITIDGQGATFIFHGKMIPFIVENSKNIQLKNLTIDWYMPFHSEGLIVANDEEKGTFDMQISTDFPYEIRDNQLIFVKEYYEHTIGQSILYDRSRKAIMFDTESYTPVTTSKKGGEQYSLDSIRYRYKVDERAPGLRDIGMESRIWVEQLEPGLVRVHNHGKKMPPVGMVMAMKGEQGENRLAPAIRVVDSKDFQLSQVTVHHAGGMGLIVENTENIRIDHMVVSPSGDRVVSTTADATHFVGCRGEIHISESLFEGQLDDAANIHGTYQEVVERIDAHRLGVRMGHYQQQGFKIGRPGDKIGFVRLSESFFPFHELTLQDTEVLNGRYQILTFRESLPENIAAGDLLENIDAYPAVIIENCKIQGNRARGLLLSTPRSVKVLNNYFHTEMEAILVPVESGHWFEAGSARDLLIEGNTFENCVHSGQNRGVIRFITDDDEEHTAFEKIRIIGNTFRQFDPMILEVNNVDGFLFKANTIEYSDAFPSLFPDNPVVKINASKDLNFTDNTYKGKAKKMIVNTNQNQNIKFD</sequence>
<keyword evidence="5" id="KW-0378">Hydrolase</keyword>
<reference evidence="9" key="1">
    <citation type="journal article" date="2014" name="Int. J. Syst. Evol. Microbiol.">
        <title>Complete genome sequence of Corynebacterium casei LMG S-19264T (=DSM 44701T), isolated from a smear-ripened cheese.</title>
        <authorList>
            <consortium name="US DOE Joint Genome Institute (JGI-PGF)"/>
            <person name="Walter F."/>
            <person name="Albersmeier A."/>
            <person name="Kalinowski J."/>
            <person name="Ruckert C."/>
        </authorList>
    </citation>
    <scope>NUCLEOTIDE SEQUENCE</scope>
    <source>
        <strain evidence="9">KCTC 12368</strain>
    </source>
</reference>
<reference evidence="9" key="2">
    <citation type="submission" date="2020-09" db="EMBL/GenBank/DDBJ databases">
        <authorList>
            <person name="Sun Q."/>
            <person name="Kim S."/>
        </authorList>
    </citation>
    <scope>NUCLEOTIDE SEQUENCE</scope>
    <source>
        <strain evidence="9">KCTC 12368</strain>
    </source>
</reference>
<accession>A0A918Q9Q4</accession>
<organism evidence="9 10">
    <name type="scientific">Echinicola pacifica</name>
    <dbReference type="NCBI Taxonomy" id="346377"/>
    <lineage>
        <taxon>Bacteria</taxon>
        <taxon>Pseudomonadati</taxon>
        <taxon>Bacteroidota</taxon>
        <taxon>Cytophagia</taxon>
        <taxon>Cytophagales</taxon>
        <taxon>Cyclobacteriaceae</taxon>
        <taxon>Echinicola</taxon>
    </lineage>
</organism>
<comment type="caution">
    <text evidence="9">The sequence shown here is derived from an EMBL/GenBank/DDBJ whole genome shotgun (WGS) entry which is preliminary data.</text>
</comment>
<evidence type="ECO:0000259" key="8">
    <source>
        <dbReference type="Pfam" id="PF23764"/>
    </source>
</evidence>
<dbReference type="InterPro" id="IPR012334">
    <property type="entry name" value="Pectin_lyas_fold"/>
</dbReference>
<feature type="domain" description="GLAA-B beta-barrel" evidence="8">
    <location>
        <begin position="382"/>
        <end position="450"/>
    </location>
</feature>
<keyword evidence="10" id="KW-1185">Reference proteome</keyword>
<dbReference type="RefSeq" id="WP_205744986.1">
    <property type="nucleotide sequence ID" value="NZ_BMWX01000008.1"/>
</dbReference>
<evidence type="ECO:0000256" key="6">
    <source>
        <dbReference type="ARBA" id="ARBA00023295"/>
    </source>
</evidence>
<name>A0A918Q9Q4_9BACT</name>
<keyword evidence="6" id="KW-0326">Glycosidase</keyword>
<dbReference type="Pfam" id="PF23764">
    <property type="entry name" value="Beta-barrel_GLAA-B_II"/>
    <property type="match status" value="1"/>
</dbReference>